<dbReference type="CDD" id="cd00082">
    <property type="entry name" value="HisKA"/>
    <property type="match status" value="1"/>
</dbReference>
<feature type="domain" description="Response regulatory" evidence="9">
    <location>
        <begin position="324"/>
        <end position="440"/>
    </location>
</feature>
<dbReference type="InterPro" id="IPR003661">
    <property type="entry name" value="HisK_dim/P_dom"/>
</dbReference>
<evidence type="ECO:0000259" key="8">
    <source>
        <dbReference type="PROSITE" id="PS50109"/>
    </source>
</evidence>
<evidence type="ECO:0000313" key="10">
    <source>
        <dbReference type="EMBL" id="GAA2524562.1"/>
    </source>
</evidence>
<name>A0ABN3NK71_9ACTN</name>
<sequence length="461" mass="48738">MSMGQPGFDDIFDVMAQASVGNRDARVAVPQDADVDDLATRTAIALNILLEDLEFRGVERERAQDQLRQAQKMDAIGSLASGIAHDFNNLLGVIQGYVEILLDDLSVADRDELQAIAGAAERAADLTRQLLAFSRKQPLNPTAVDLNDLLTSLIPITRRLVGEDIDLRLVAGDSLWTVVADRGQLDQVVINLVVNARDAMPRGGQLVIETRNLTVGAGAEARVAGVRPGDYVMLVVSDTGVGMDRATQERVFEPFFTTKDVGRGTGLGLSTVFGVLKQSGGAIRLASEPGRGATFRIYLPRGTAAPVVKAAPTAPAEMAGGDETILLVEDDDQLRDLLRRVLSGHGYQVLVAASPAAALDCCAAHRGPVDLLLSDVVMPGMSGPELAGELAHARPGLRVLFVSGYPDSTVARYGPLAADAAFLTKPVPTRLLLTTVRQVLDGREGSGAGSAAKTPTSRPGR</sequence>
<dbReference type="Pfam" id="PF00072">
    <property type="entry name" value="Response_reg"/>
    <property type="match status" value="1"/>
</dbReference>
<dbReference type="Proteomes" id="UP001499978">
    <property type="component" value="Unassembled WGS sequence"/>
</dbReference>
<evidence type="ECO:0000256" key="3">
    <source>
        <dbReference type="ARBA" id="ARBA00012438"/>
    </source>
</evidence>
<dbReference type="PROSITE" id="PS50110">
    <property type="entry name" value="RESPONSE_REGULATORY"/>
    <property type="match status" value="1"/>
</dbReference>
<dbReference type="InterPro" id="IPR003594">
    <property type="entry name" value="HATPase_dom"/>
</dbReference>
<keyword evidence="11" id="KW-1185">Reference proteome</keyword>
<evidence type="ECO:0000256" key="2">
    <source>
        <dbReference type="ARBA" id="ARBA00004236"/>
    </source>
</evidence>
<reference evidence="10 11" key="1">
    <citation type="journal article" date="2019" name="Int. J. Syst. Evol. Microbiol.">
        <title>The Global Catalogue of Microorganisms (GCM) 10K type strain sequencing project: providing services to taxonomists for standard genome sequencing and annotation.</title>
        <authorList>
            <consortium name="The Broad Institute Genomics Platform"/>
            <consortium name="The Broad Institute Genome Sequencing Center for Infectious Disease"/>
            <person name="Wu L."/>
            <person name="Ma J."/>
        </authorList>
    </citation>
    <scope>NUCLEOTIDE SEQUENCE [LARGE SCALE GENOMIC DNA]</scope>
    <source>
        <strain evidence="10 11">JCM 3367</strain>
    </source>
</reference>
<dbReference type="PRINTS" id="PR00344">
    <property type="entry name" value="BCTRLSENSOR"/>
</dbReference>
<dbReference type="InterPro" id="IPR011006">
    <property type="entry name" value="CheY-like_superfamily"/>
</dbReference>
<proteinExistence type="predicted"/>
<evidence type="ECO:0000256" key="7">
    <source>
        <dbReference type="PROSITE-ProRule" id="PRU00169"/>
    </source>
</evidence>
<feature type="domain" description="Histidine kinase" evidence="8">
    <location>
        <begin position="82"/>
        <end position="303"/>
    </location>
</feature>
<evidence type="ECO:0000313" key="11">
    <source>
        <dbReference type="Proteomes" id="UP001499978"/>
    </source>
</evidence>
<dbReference type="PANTHER" id="PTHR43065:SF42">
    <property type="entry name" value="TWO-COMPONENT SENSOR PPRA"/>
    <property type="match status" value="1"/>
</dbReference>
<dbReference type="PANTHER" id="PTHR43065">
    <property type="entry name" value="SENSOR HISTIDINE KINASE"/>
    <property type="match status" value="1"/>
</dbReference>
<dbReference type="Gene3D" id="1.10.287.130">
    <property type="match status" value="1"/>
</dbReference>
<dbReference type="PROSITE" id="PS50109">
    <property type="entry name" value="HIS_KIN"/>
    <property type="match status" value="1"/>
</dbReference>
<dbReference type="Pfam" id="PF00512">
    <property type="entry name" value="HisKA"/>
    <property type="match status" value="1"/>
</dbReference>
<dbReference type="SUPFAM" id="SSF55874">
    <property type="entry name" value="ATPase domain of HSP90 chaperone/DNA topoisomerase II/histidine kinase"/>
    <property type="match status" value="1"/>
</dbReference>
<dbReference type="Gene3D" id="3.40.50.2300">
    <property type="match status" value="1"/>
</dbReference>
<dbReference type="Pfam" id="PF02518">
    <property type="entry name" value="HATPase_c"/>
    <property type="match status" value="1"/>
</dbReference>
<dbReference type="InterPro" id="IPR001789">
    <property type="entry name" value="Sig_transdc_resp-reg_receiver"/>
</dbReference>
<gene>
    <name evidence="10" type="ORF">GCM10010201_23890</name>
</gene>
<comment type="subcellular location">
    <subcellularLocation>
        <location evidence="2">Cell membrane</location>
    </subcellularLocation>
</comment>
<dbReference type="CDD" id="cd00156">
    <property type="entry name" value="REC"/>
    <property type="match status" value="1"/>
</dbReference>
<comment type="catalytic activity">
    <reaction evidence="1">
        <text>ATP + protein L-histidine = ADP + protein N-phospho-L-histidine.</text>
        <dbReference type="EC" id="2.7.13.3"/>
    </reaction>
</comment>
<dbReference type="InterPro" id="IPR004358">
    <property type="entry name" value="Sig_transdc_His_kin-like_C"/>
</dbReference>
<dbReference type="SUPFAM" id="SSF52172">
    <property type="entry name" value="CheY-like"/>
    <property type="match status" value="1"/>
</dbReference>
<accession>A0ABN3NK71</accession>
<dbReference type="SMART" id="SM00448">
    <property type="entry name" value="REC"/>
    <property type="match status" value="1"/>
</dbReference>
<dbReference type="Gene3D" id="3.30.565.10">
    <property type="entry name" value="Histidine kinase-like ATPase, C-terminal domain"/>
    <property type="match status" value="1"/>
</dbReference>
<evidence type="ECO:0000256" key="6">
    <source>
        <dbReference type="ARBA" id="ARBA00023012"/>
    </source>
</evidence>
<keyword evidence="4 7" id="KW-0597">Phosphoprotein</keyword>
<dbReference type="EC" id="2.7.13.3" evidence="3"/>
<comment type="caution">
    <text evidence="10">The sequence shown here is derived from an EMBL/GenBank/DDBJ whole genome shotgun (WGS) entry which is preliminary data.</text>
</comment>
<organism evidence="10 11">
    <name type="scientific">Pilimelia columellifera subsp. columellifera</name>
    <dbReference type="NCBI Taxonomy" id="706583"/>
    <lineage>
        <taxon>Bacteria</taxon>
        <taxon>Bacillati</taxon>
        <taxon>Actinomycetota</taxon>
        <taxon>Actinomycetes</taxon>
        <taxon>Micromonosporales</taxon>
        <taxon>Micromonosporaceae</taxon>
        <taxon>Pilimelia</taxon>
    </lineage>
</organism>
<dbReference type="InterPro" id="IPR036097">
    <property type="entry name" value="HisK_dim/P_sf"/>
</dbReference>
<evidence type="ECO:0000256" key="1">
    <source>
        <dbReference type="ARBA" id="ARBA00000085"/>
    </source>
</evidence>
<evidence type="ECO:0000256" key="5">
    <source>
        <dbReference type="ARBA" id="ARBA00022777"/>
    </source>
</evidence>
<keyword evidence="5" id="KW-0808">Transferase</keyword>
<dbReference type="EMBL" id="BAAARY010000010">
    <property type="protein sequence ID" value="GAA2524562.1"/>
    <property type="molecule type" value="Genomic_DNA"/>
</dbReference>
<dbReference type="SMART" id="SM00387">
    <property type="entry name" value="HATPase_c"/>
    <property type="match status" value="1"/>
</dbReference>
<evidence type="ECO:0000256" key="4">
    <source>
        <dbReference type="ARBA" id="ARBA00022553"/>
    </source>
</evidence>
<dbReference type="SUPFAM" id="SSF47384">
    <property type="entry name" value="Homodimeric domain of signal transducing histidine kinase"/>
    <property type="match status" value="1"/>
</dbReference>
<dbReference type="InterPro" id="IPR036890">
    <property type="entry name" value="HATPase_C_sf"/>
</dbReference>
<protein>
    <recommendedName>
        <fullName evidence="3">histidine kinase</fullName>
        <ecNumber evidence="3">2.7.13.3</ecNumber>
    </recommendedName>
</protein>
<dbReference type="InterPro" id="IPR005467">
    <property type="entry name" value="His_kinase_dom"/>
</dbReference>
<evidence type="ECO:0000259" key="9">
    <source>
        <dbReference type="PROSITE" id="PS50110"/>
    </source>
</evidence>
<keyword evidence="6" id="KW-0902">Two-component regulatory system</keyword>
<feature type="modified residue" description="4-aspartylphosphate" evidence="7">
    <location>
        <position position="375"/>
    </location>
</feature>
<dbReference type="RefSeq" id="WP_344172284.1">
    <property type="nucleotide sequence ID" value="NZ_BAAARY010000010.1"/>
</dbReference>
<dbReference type="SMART" id="SM00388">
    <property type="entry name" value="HisKA"/>
    <property type="match status" value="1"/>
</dbReference>
<keyword evidence="5" id="KW-0418">Kinase</keyword>